<protein>
    <submittedName>
        <fullName evidence="7">Acetolactate synthase</fullName>
    </submittedName>
</protein>
<dbReference type="GO" id="GO:0005948">
    <property type="term" value="C:acetolactate synthase complex"/>
    <property type="evidence" value="ECO:0007669"/>
    <property type="project" value="TreeGrafter"/>
</dbReference>
<feature type="domain" description="Thiamine pyrophosphate enzyme N-terminal TPP-binding" evidence="6">
    <location>
        <begin position="4"/>
        <end position="118"/>
    </location>
</feature>
<feature type="domain" description="Thiamine pyrophosphate enzyme central" evidence="4">
    <location>
        <begin position="194"/>
        <end position="328"/>
    </location>
</feature>
<evidence type="ECO:0000259" key="4">
    <source>
        <dbReference type="Pfam" id="PF00205"/>
    </source>
</evidence>
<name>A0A0R2BI31_9LACO</name>
<dbReference type="InterPro" id="IPR029061">
    <property type="entry name" value="THDP-binding"/>
</dbReference>
<reference evidence="7 8" key="1">
    <citation type="journal article" date="2015" name="Genome Announc.">
        <title>Expanding the biotechnology potential of lactobacilli through comparative genomics of 213 strains and associated genera.</title>
        <authorList>
            <person name="Sun Z."/>
            <person name="Harris H.M."/>
            <person name="McCann A."/>
            <person name="Guo C."/>
            <person name="Argimon S."/>
            <person name="Zhang W."/>
            <person name="Yang X."/>
            <person name="Jeffery I.B."/>
            <person name="Cooney J.C."/>
            <person name="Kagawa T.F."/>
            <person name="Liu W."/>
            <person name="Song Y."/>
            <person name="Salvetti E."/>
            <person name="Wrobel A."/>
            <person name="Rasinkangas P."/>
            <person name="Parkhill J."/>
            <person name="Rea M.C."/>
            <person name="O'Sullivan O."/>
            <person name="Ritari J."/>
            <person name="Douillard F.P."/>
            <person name="Paul Ross R."/>
            <person name="Yang R."/>
            <person name="Briner A.E."/>
            <person name="Felis G.E."/>
            <person name="de Vos W.M."/>
            <person name="Barrangou R."/>
            <person name="Klaenhammer T.R."/>
            <person name="Caufield P.W."/>
            <person name="Cui Y."/>
            <person name="Zhang H."/>
            <person name="O'Toole P.W."/>
        </authorList>
    </citation>
    <scope>NUCLEOTIDE SEQUENCE [LARGE SCALE GENOMIC DNA]</scope>
    <source>
        <strain evidence="7 8">DSM 20335</strain>
    </source>
</reference>
<dbReference type="AlphaFoldDB" id="A0A0R2BI31"/>
<dbReference type="Gene3D" id="3.40.50.970">
    <property type="match status" value="2"/>
</dbReference>
<evidence type="ECO:0000313" key="8">
    <source>
        <dbReference type="Proteomes" id="UP000051813"/>
    </source>
</evidence>
<evidence type="ECO:0000313" key="7">
    <source>
        <dbReference type="EMBL" id="KRM78977.1"/>
    </source>
</evidence>
<accession>A0A0R2BI31</accession>
<dbReference type="OrthoDB" id="4494979at2"/>
<dbReference type="GO" id="GO:0009097">
    <property type="term" value="P:isoleucine biosynthetic process"/>
    <property type="evidence" value="ECO:0007669"/>
    <property type="project" value="TreeGrafter"/>
</dbReference>
<comment type="similarity">
    <text evidence="1 3">Belongs to the TPP enzyme family.</text>
</comment>
<evidence type="ECO:0000259" key="6">
    <source>
        <dbReference type="Pfam" id="PF02776"/>
    </source>
</evidence>
<dbReference type="GO" id="GO:0034077">
    <property type="term" value="P:butanediol metabolic process"/>
    <property type="evidence" value="ECO:0007669"/>
    <property type="project" value="InterPro"/>
</dbReference>
<dbReference type="GO" id="GO:0030976">
    <property type="term" value="F:thiamine pyrophosphate binding"/>
    <property type="evidence" value="ECO:0007669"/>
    <property type="project" value="InterPro"/>
</dbReference>
<evidence type="ECO:0000256" key="3">
    <source>
        <dbReference type="RuleBase" id="RU362132"/>
    </source>
</evidence>
<dbReference type="CDD" id="cd07035">
    <property type="entry name" value="TPP_PYR_POX_like"/>
    <property type="match status" value="1"/>
</dbReference>
<dbReference type="PANTHER" id="PTHR18968">
    <property type="entry name" value="THIAMINE PYROPHOSPHATE ENZYMES"/>
    <property type="match status" value="1"/>
</dbReference>
<dbReference type="Pfam" id="PF02776">
    <property type="entry name" value="TPP_enzyme_N"/>
    <property type="match status" value="1"/>
</dbReference>
<dbReference type="InterPro" id="IPR000399">
    <property type="entry name" value="TPP-bd_CS"/>
</dbReference>
<dbReference type="InterPro" id="IPR011766">
    <property type="entry name" value="TPP_enzyme_TPP-bd"/>
</dbReference>
<feature type="domain" description="Thiamine pyrophosphate enzyme TPP-binding" evidence="5">
    <location>
        <begin position="391"/>
        <end position="537"/>
    </location>
</feature>
<dbReference type="GO" id="GO:0003984">
    <property type="term" value="F:acetolactate synthase activity"/>
    <property type="evidence" value="ECO:0007669"/>
    <property type="project" value="InterPro"/>
</dbReference>
<organism evidence="7 8">
    <name type="scientific">Lapidilactobacillus dextrinicus DSM 20335</name>
    <dbReference type="NCBI Taxonomy" id="1423738"/>
    <lineage>
        <taxon>Bacteria</taxon>
        <taxon>Bacillati</taxon>
        <taxon>Bacillota</taxon>
        <taxon>Bacilli</taxon>
        <taxon>Lactobacillales</taxon>
        <taxon>Lactobacillaceae</taxon>
        <taxon>Lapidilactobacillus</taxon>
    </lineage>
</organism>
<dbReference type="Proteomes" id="UP000051813">
    <property type="component" value="Unassembled WGS sequence"/>
</dbReference>
<dbReference type="InterPro" id="IPR012000">
    <property type="entry name" value="Thiamin_PyroP_enz_cen_dom"/>
</dbReference>
<dbReference type="PANTHER" id="PTHR18968:SF129">
    <property type="entry name" value="ACETOLACTATE SYNTHASE"/>
    <property type="match status" value="1"/>
</dbReference>
<evidence type="ECO:0000256" key="2">
    <source>
        <dbReference type="ARBA" id="ARBA00023052"/>
    </source>
</evidence>
<dbReference type="STRING" id="1423738.FC84_GL000133"/>
<dbReference type="InterPro" id="IPR012001">
    <property type="entry name" value="Thiamin_PyroP_enz_TPP-bd_dom"/>
</dbReference>
<dbReference type="Pfam" id="PF02775">
    <property type="entry name" value="TPP_enzyme_C"/>
    <property type="match status" value="1"/>
</dbReference>
<dbReference type="SUPFAM" id="SSF52518">
    <property type="entry name" value="Thiamin diphosphate-binding fold (THDP-binding)"/>
    <property type="match status" value="2"/>
</dbReference>
<keyword evidence="2 3" id="KW-0786">Thiamine pyrophosphate</keyword>
<dbReference type="InterPro" id="IPR045229">
    <property type="entry name" value="TPP_enz"/>
</dbReference>
<proteinExistence type="inferred from homology"/>
<gene>
    <name evidence="7" type="ORF">FC84_GL000133</name>
</gene>
<dbReference type="PROSITE" id="PS00187">
    <property type="entry name" value="TPP_ENZYMES"/>
    <property type="match status" value="1"/>
</dbReference>
<dbReference type="FunFam" id="3.40.50.970:FF:000007">
    <property type="entry name" value="Acetolactate synthase"/>
    <property type="match status" value="1"/>
</dbReference>
<evidence type="ECO:0000256" key="1">
    <source>
        <dbReference type="ARBA" id="ARBA00007812"/>
    </source>
</evidence>
<comment type="caution">
    <text evidence="7">The sequence shown here is derived from an EMBL/GenBank/DDBJ whole genome shotgun (WGS) entry which is preliminary data.</text>
</comment>
<dbReference type="Gene3D" id="3.40.50.1220">
    <property type="entry name" value="TPP-binding domain"/>
    <property type="match status" value="1"/>
</dbReference>
<keyword evidence="8" id="KW-1185">Reference proteome</keyword>
<dbReference type="GO" id="GO:0050660">
    <property type="term" value="F:flavin adenine dinucleotide binding"/>
    <property type="evidence" value="ECO:0007669"/>
    <property type="project" value="TreeGrafter"/>
</dbReference>
<dbReference type="GO" id="GO:0000287">
    <property type="term" value="F:magnesium ion binding"/>
    <property type="evidence" value="ECO:0007669"/>
    <property type="project" value="InterPro"/>
</dbReference>
<dbReference type="NCBIfam" id="NF006378">
    <property type="entry name" value="PRK08617.1"/>
    <property type="match status" value="1"/>
</dbReference>
<dbReference type="InterPro" id="IPR029035">
    <property type="entry name" value="DHS-like_NAD/FAD-binding_dom"/>
</dbReference>
<sequence>MTEMNGAKAITQSLINHDVQYVFGIPGAKVDQLFDDLQYSKDPKTPKLIIARHEQNAAFMASGIGRLTGKPGIVAVTSGPGVTNLATGLVTATAENDPIVAIGGQVKRDDLARLTHQSIASTALMAPTTKFTAEIQDANNLSEAFSNAYQISMQAKKGATFLSVPQNVLSDTVTRPVMKAPKPVRQGIPDPIDLKKLADAIRSAKLPVILTGMRASDDETAAGIRHFLKKVPLPVVETYQSAGVISHDLEDSYFGRVGLFRNQPGDLLLKKSDLVIAVGYDPIEYEARNWNHDRKGQIINLDSVLPELTADYQPDLILQGNIAASLEAVSDAFALGFTLSAETNTYLDSLRHKLEKRDVPPVSDNKDLVHPLSIVQELQKRVDDSMTVTVDVGSHYIWMARHFRSYEPRHLLFSNGMQTLGVALPWAISAALVRPNTQIVSVSGDGGFLFSGQELETAVREHLNIVHLIWDDGYYDMVRFQEKAKYGRESGVKFGPVDFAKYAESFGATGLRVDRDHSLSEVLDQAFATDGPVVVDIPVDYADNAELAKEMLPDKFN</sequence>
<dbReference type="EMBL" id="AYYK01000008">
    <property type="protein sequence ID" value="KRM78977.1"/>
    <property type="molecule type" value="Genomic_DNA"/>
</dbReference>
<dbReference type="PATRIC" id="fig|1423738.3.peg.135"/>
<dbReference type="RefSeq" id="WP_057756457.1">
    <property type="nucleotide sequence ID" value="NZ_AYYK01000008.1"/>
</dbReference>
<dbReference type="NCBIfam" id="TIGR02418">
    <property type="entry name" value="acolac_catab"/>
    <property type="match status" value="1"/>
</dbReference>
<evidence type="ECO:0000259" key="5">
    <source>
        <dbReference type="Pfam" id="PF02775"/>
    </source>
</evidence>
<dbReference type="SUPFAM" id="SSF52467">
    <property type="entry name" value="DHS-like NAD/FAD-binding domain"/>
    <property type="match status" value="1"/>
</dbReference>
<dbReference type="GO" id="GO:0009099">
    <property type="term" value="P:L-valine biosynthetic process"/>
    <property type="evidence" value="ECO:0007669"/>
    <property type="project" value="TreeGrafter"/>
</dbReference>
<dbReference type="InterPro" id="IPR012782">
    <property type="entry name" value="Acetolactate_synth_catblc"/>
</dbReference>
<dbReference type="Pfam" id="PF00205">
    <property type="entry name" value="TPP_enzyme_M"/>
    <property type="match status" value="1"/>
</dbReference>